<gene>
    <name evidence="1" type="ORF">PSA21_331</name>
</gene>
<evidence type="ECO:0000313" key="2">
    <source>
        <dbReference type="Proteomes" id="UP000294134"/>
    </source>
</evidence>
<sequence>MKLLKLMLAAGIAVGMTMCHPVMAVPKPTNVIVVENKTCQTGDRFLAEVIRLIQEGRANIEIVSYLDKLTPNREKDPQGYLGITIVKLNITNVRTSLNKAFRENAIRKTQMANCTETVGKSFTLY</sequence>
<proteinExistence type="predicted"/>
<reference evidence="1 2" key="1">
    <citation type="submission" date="2019-02" db="EMBL/GenBank/DDBJ databases">
        <authorList>
            <person name="Frampton R.A."/>
            <person name="Wojtus J.K."/>
            <person name="Fineran P.C."/>
            <person name="Hendrickson H.L."/>
        </authorList>
    </citation>
    <scope>NUCLEOTIDE SEQUENCE [LARGE SCALE GENOMIC DNA]</scope>
</reference>
<evidence type="ECO:0000313" key="1">
    <source>
        <dbReference type="EMBL" id="QBJ02857.1"/>
    </source>
</evidence>
<dbReference type="EMBL" id="MK552327">
    <property type="protein sequence ID" value="QBJ02857.1"/>
    <property type="molecule type" value="Genomic_DNA"/>
</dbReference>
<name>A0A481W6L8_9CAUD</name>
<keyword evidence="2" id="KW-1185">Reference proteome</keyword>
<dbReference type="Proteomes" id="UP000294134">
    <property type="component" value="Segment"/>
</dbReference>
<organism evidence="1 2">
    <name type="scientific">Pseudomonas phage Psa21</name>
    <dbReference type="NCBI Taxonomy" id="2530023"/>
    <lineage>
        <taxon>Viruses</taxon>
        <taxon>Duplodnaviria</taxon>
        <taxon>Heunggongvirae</taxon>
        <taxon>Uroviricota</taxon>
        <taxon>Caudoviricetes</taxon>
        <taxon>Chimalliviridae</taxon>
        <taxon>Tepukevirus</taxon>
        <taxon>Tepukevirus Psa21</taxon>
    </lineage>
</organism>
<protein>
    <submittedName>
        <fullName evidence="1">Uncharacterized protein</fullName>
    </submittedName>
</protein>
<accession>A0A481W6L8</accession>